<evidence type="ECO:0000313" key="1">
    <source>
        <dbReference type="EMBL" id="MBW4547998.1"/>
    </source>
</evidence>
<protein>
    <recommendedName>
        <fullName evidence="3">DGQHR domain-containing protein</fullName>
    </recommendedName>
</protein>
<dbReference type="Proteomes" id="UP000753908">
    <property type="component" value="Unassembled WGS sequence"/>
</dbReference>
<evidence type="ECO:0000313" key="2">
    <source>
        <dbReference type="Proteomes" id="UP000753908"/>
    </source>
</evidence>
<name>A0A951PQV4_9CYAN</name>
<organism evidence="1 2">
    <name type="scientific">Symplocastrum torsivum CPER-KK1</name>
    <dbReference type="NCBI Taxonomy" id="450513"/>
    <lineage>
        <taxon>Bacteria</taxon>
        <taxon>Bacillati</taxon>
        <taxon>Cyanobacteriota</taxon>
        <taxon>Cyanophyceae</taxon>
        <taxon>Oscillatoriophycideae</taxon>
        <taxon>Oscillatoriales</taxon>
        <taxon>Microcoleaceae</taxon>
        <taxon>Symplocastrum</taxon>
    </lineage>
</organism>
<reference evidence="1" key="2">
    <citation type="journal article" date="2022" name="Microbiol. Resour. Announc.">
        <title>Metagenome Sequencing to Explore Phylogenomics of Terrestrial Cyanobacteria.</title>
        <authorList>
            <person name="Ward R.D."/>
            <person name="Stajich J.E."/>
            <person name="Johansen J.R."/>
            <person name="Huntemann M."/>
            <person name="Clum A."/>
            <person name="Foster B."/>
            <person name="Foster B."/>
            <person name="Roux S."/>
            <person name="Palaniappan K."/>
            <person name="Varghese N."/>
            <person name="Mukherjee S."/>
            <person name="Reddy T.B.K."/>
            <person name="Daum C."/>
            <person name="Copeland A."/>
            <person name="Chen I.A."/>
            <person name="Ivanova N.N."/>
            <person name="Kyrpides N.C."/>
            <person name="Shapiro N."/>
            <person name="Eloe-Fadrosh E.A."/>
            <person name="Pietrasiak N."/>
        </authorList>
    </citation>
    <scope>NUCLEOTIDE SEQUENCE</scope>
    <source>
        <strain evidence="1">CPER-KK1</strain>
    </source>
</reference>
<evidence type="ECO:0008006" key="3">
    <source>
        <dbReference type="Google" id="ProtNLM"/>
    </source>
</evidence>
<dbReference type="EMBL" id="JAHHIF010000053">
    <property type="protein sequence ID" value="MBW4547998.1"/>
    <property type="molecule type" value="Genomic_DNA"/>
</dbReference>
<accession>A0A951PQV4</accession>
<comment type="caution">
    <text evidence="1">The sequence shown here is derived from an EMBL/GenBank/DDBJ whole genome shotgun (WGS) entry which is preliminary data.</text>
</comment>
<gene>
    <name evidence="1" type="ORF">KME25_26700</name>
</gene>
<sequence length="519" mass="57554">MPTIQCLQEHIKSGNCTYPVFIGFISASEVLQIAEAPSFSKKTTNQQIAQNILTPPIKDWQRPLNVERVQNIKLLFNNSGEFMPNPVLLCQNGTTSQTNIEIRQQQTTSGGVPTMVWDVIIPIPNTGDPIPFWILDGQHRINGLAGSQQSGNPIPVVLLLEQGQHVYSGPIVAKLFAQVTTSATKLDDLHNEWLTFAFGLKNYANGPRSLQDRQAMECVALLCRDPIIQQTRVSNPFCNQIKFNAESNVELTPGGFAYSCIELKDLVSKHYYGAASPISFYLNPQDLSQQIGLAYLALTQVVQAPQNQSVFFGSSGPNQSGQRIMQDAYLVGVFSYLLHHGIPASWENILRTLSFHTTNWNFQSWVRSLNGSHQTISKKLAFSVFAKVFRESQLPTAAGNLADYLRGNNATVMFEFSHLTPAGKPAKQGRETFTVTRGATLSQIIHPRKHIKKAAISENIGNLVISDMNSPPGRVVFYPEIIRSGMKLDSNKHLSPLSLLITMEHYGGVEFTAQLEISW</sequence>
<proteinExistence type="predicted"/>
<reference evidence="1" key="1">
    <citation type="submission" date="2021-05" db="EMBL/GenBank/DDBJ databases">
        <authorList>
            <person name="Pietrasiak N."/>
            <person name="Ward R."/>
            <person name="Stajich J.E."/>
            <person name="Kurbessoian T."/>
        </authorList>
    </citation>
    <scope>NUCLEOTIDE SEQUENCE</scope>
    <source>
        <strain evidence="1">CPER-KK1</strain>
    </source>
</reference>
<dbReference type="AlphaFoldDB" id="A0A951PQV4"/>